<dbReference type="AlphaFoldDB" id="A0A318H0L8"/>
<evidence type="ECO:0000313" key="2">
    <source>
        <dbReference type="Proteomes" id="UP000247781"/>
    </source>
</evidence>
<dbReference type="Proteomes" id="UP000247781">
    <property type="component" value="Unassembled WGS sequence"/>
</dbReference>
<reference evidence="1 2" key="2">
    <citation type="submission" date="2018-06" db="EMBL/GenBank/DDBJ databases">
        <title>Sequencing of bacterial isolates from soil warming experiment in Harvard Forest, Massachusetts, USA.</title>
        <authorList>
            <person name="Deangelis K.PhD."/>
        </authorList>
    </citation>
    <scope>NUCLEOTIDE SEQUENCE [LARGE SCALE GENOMIC DNA]</scope>
    <source>
        <strain evidence="1 2">GAS496</strain>
    </source>
</reference>
<proteinExistence type="predicted"/>
<protein>
    <submittedName>
        <fullName evidence="1">Uncharacterized protein</fullName>
    </submittedName>
</protein>
<dbReference type="EMBL" id="QJJU01000053">
    <property type="protein sequence ID" value="PXW96294.1"/>
    <property type="molecule type" value="Genomic_DNA"/>
</dbReference>
<keyword evidence="2" id="KW-1185">Reference proteome</keyword>
<accession>A0A318H0L8</accession>
<sequence>MGVHSGGLQPSHLLKELPRKLIAVRAQRFPLQPAPIDRQPIATGKEARDPAGIHPFIGELIMRTLASPGRTPVSQYELQVFVADLCTWLSAGSGS</sequence>
<dbReference type="RefSeq" id="WP_110320302.1">
    <property type="nucleotide sequence ID" value="NZ_QJJU01000053.1"/>
</dbReference>
<organism evidence="1 2">
    <name type="scientific">Mycolicibacterium moriokaense</name>
    <dbReference type="NCBI Taxonomy" id="39691"/>
    <lineage>
        <taxon>Bacteria</taxon>
        <taxon>Bacillati</taxon>
        <taxon>Actinomycetota</taxon>
        <taxon>Actinomycetes</taxon>
        <taxon>Mycobacteriales</taxon>
        <taxon>Mycobacteriaceae</taxon>
        <taxon>Mycolicibacterium</taxon>
    </lineage>
</organism>
<comment type="caution">
    <text evidence="1">The sequence shown here is derived from an EMBL/GenBank/DDBJ whole genome shotgun (WGS) entry which is preliminary data.</text>
</comment>
<name>A0A318H0L8_9MYCO</name>
<evidence type="ECO:0000313" key="1">
    <source>
        <dbReference type="EMBL" id="PXW96294.1"/>
    </source>
</evidence>
<reference evidence="2" key="1">
    <citation type="submission" date="2018-05" db="EMBL/GenBank/DDBJ databases">
        <authorList>
            <person name="Deangelis K."/>
            <person name="Huntemann M."/>
            <person name="Clum A."/>
            <person name="Pillay M."/>
            <person name="Palaniappan K."/>
            <person name="Varghese N."/>
            <person name="Mikhailova N."/>
            <person name="Stamatis D."/>
            <person name="Reddy T."/>
            <person name="Daum C."/>
            <person name="Shapiro N."/>
            <person name="Ivanova N."/>
            <person name="Kyrpides N."/>
            <person name="Woyke T."/>
        </authorList>
    </citation>
    <scope>NUCLEOTIDE SEQUENCE [LARGE SCALE GENOMIC DNA]</scope>
    <source>
        <strain evidence="2">GAS496</strain>
    </source>
</reference>
<gene>
    <name evidence="1" type="ORF">C8E89_15315</name>
</gene>